<sequence>MVQMKPTKVQERILSLDVLRGVSLLGIFLVNIMAMHSPWQYYNPIEWWEYEDATLYAWLDVLVQGSFYPIFAMMFGYGLMIMWQRSQERGISFGKIGVRRLLALLFIGIIHAFLIWSGDILINYALFGLILLSMLRLSGKLLIWLGMGIFLLVQIPMSGLMLLAAVFEPKEMTFWMDITSVTNSINFYSSGSFIEIMGQRFTDWYMVNGPQNIFFLLFMILPMMMIGAGASKLQWLQNAQEQKVKWLVILLLSLVVGLPIKLLPYLIEPNLGYMVIQDMLGGPILGFAFAALIVLLMTNKQIAKVLKPFATAGRMSLTIYLSQSIIGTLIFYSYGLGLYNQISLVNGTLLALAIYVLQVVFAEIWFTKFRYGPVEKLWRTMTYGRKAVARKIEA</sequence>
<feature type="transmembrane region" description="Helical" evidence="1">
    <location>
        <begin position="61"/>
        <end position="81"/>
    </location>
</feature>
<feature type="transmembrane region" description="Helical" evidence="1">
    <location>
        <begin position="21"/>
        <end position="41"/>
    </location>
</feature>
<reference evidence="3 4" key="1">
    <citation type="submission" date="2023-07" db="EMBL/GenBank/DDBJ databases">
        <title>Genomic Encyclopedia of Type Strains, Phase IV (KMG-IV): sequencing the most valuable type-strain genomes for metagenomic binning, comparative biology and taxonomic classification.</title>
        <authorList>
            <person name="Goeker M."/>
        </authorList>
    </citation>
    <scope>NUCLEOTIDE SEQUENCE [LARGE SCALE GENOMIC DNA]</scope>
    <source>
        <strain evidence="3 4">DSM 23837</strain>
    </source>
</reference>
<dbReference type="RefSeq" id="WP_307226386.1">
    <property type="nucleotide sequence ID" value="NZ_JAUSTT010000002.1"/>
</dbReference>
<feature type="transmembrane region" description="Helical" evidence="1">
    <location>
        <begin position="247"/>
        <end position="267"/>
    </location>
</feature>
<evidence type="ECO:0000313" key="3">
    <source>
        <dbReference type="EMBL" id="MDQ0174700.1"/>
    </source>
</evidence>
<dbReference type="Pfam" id="PF04235">
    <property type="entry name" value="DUF418"/>
    <property type="match status" value="1"/>
</dbReference>
<dbReference type="EMBL" id="JAUSTT010000002">
    <property type="protein sequence ID" value="MDQ0174700.1"/>
    <property type="molecule type" value="Genomic_DNA"/>
</dbReference>
<gene>
    <name evidence="3" type="ORF">J2S08_000533</name>
</gene>
<evidence type="ECO:0000256" key="1">
    <source>
        <dbReference type="SAM" id="Phobius"/>
    </source>
</evidence>
<comment type="caution">
    <text evidence="3">The sequence shown here is derived from an EMBL/GenBank/DDBJ whole genome shotgun (WGS) entry which is preliminary data.</text>
</comment>
<protein>
    <recommendedName>
        <fullName evidence="2">DUF418 domain-containing protein</fullName>
    </recommendedName>
</protein>
<keyword evidence="1" id="KW-1133">Transmembrane helix</keyword>
<evidence type="ECO:0000313" key="4">
    <source>
        <dbReference type="Proteomes" id="UP001223586"/>
    </source>
</evidence>
<dbReference type="InterPro" id="IPR052529">
    <property type="entry name" value="Bact_Transport_Assoc"/>
</dbReference>
<name>A0ABT9WN42_9BACI</name>
<feature type="transmembrane region" description="Helical" evidence="1">
    <location>
        <begin position="214"/>
        <end position="235"/>
    </location>
</feature>
<feature type="transmembrane region" description="Helical" evidence="1">
    <location>
        <begin position="141"/>
        <end position="167"/>
    </location>
</feature>
<dbReference type="PANTHER" id="PTHR30590">
    <property type="entry name" value="INNER MEMBRANE PROTEIN"/>
    <property type="match status" value="1"/>
</dbReference>
<feature type="transmembrane region" description="Helical" evidence="1">
    <location>
        <begin position="102"/>
        <end position="135"/>
    </location>
</feature>
<feature type="transmembrane region" description="Helical" evidence="1">
    <location>
        <begin position="317"/>
        <end position="335"/>
    </location>
</feature>
<dbReference type="PANTHER" id="PTHR30590:SF2">
    <property type="entry name" value="INNER MEMBRANE PROTEIN"/>
    <property type="match status" value="1"/>
</dbReference>
<feature type="domain" description="DUF418" evidence="2">
    <location>
        <begin position="232"/>
        <end position="384"/>
    </location>
</feature>
<keyword evidence="1" id="KW-0812">Transmembrane</keyword>
<feature type="transmembrane region" description="Helical" evidence="1">
    <location>
        <begin position="279"/>
        <end position="297"/>
    </location>
</feature>
<accession>A0ABT9WN42</accession>
<keyword evidence="4" id="KW-1185">Reference proteome</keyword>
<dbReference type="InterPro" id="IPR007349">
    <property type="entry name" value="DUF418"/>
</dbReference>
<dbReference type="Proteomes" id="UP001223586">
    <property type="component" value="Unassembled WGS sequence"/>
</dbReference>
<evidence type="ECO:0000259" key="2">
    <source>
        <dbReference type="Pfam" id="PF04235"/>
    </source>
</evidence>
<keyword evidence="1" id="KW-0472">Membrane</keyword>
<feature type="transmembrane region" description="Helical" evidence="1">
    <location>
        <begin position="347"/>
        <end position="366"/>
    </location>
</feature>
<proteinExistence type="predicted"/>
<organism evidence="3 4">
    <name type="scientific">Bacillus chungangensis</name>
    <dbReference type="NCBI Taxonomy" id="587633"/>
    <lineage>
        <taxon>Bacteria</taxon>
        <taxon>Bacillati</taxon>
        <taxon>Bacillota</taxon>
        <taxon>Bacilli</taxon>
        <taxon>Bacillales</taxon>
        <taxon>Bacillaceae</taxon>
        <taxon>Bacillus</taxon>
    </lineage>
</organism>